<dbReference type="Pfam" id="PF06381">
    <property type="entry name" value="Phage_portal_3"/>
    <property type="match status" value="1"/>
</dbReference>
<name>A0ABN7YMP8_9BURK</name>
<accession>A0ABN7YMP8</accession>
<comment type="caution">
    <text evidence="2">The sequence shown here is derived from an EMBL/GenBank/DDBJ whole genome shotgun (WGS) entry which is preliminary data.</text>
</comment>
<evidence type="ECO:0000259" key="1">
    <source>
        <dbReference type="Pfam" id="PF06381"/>
    </source>
</evidence>
<proteinExistence type="predicted"/>
<organism evidence="2 3">
    <name type="scientific">Cupriavidus respiraculi</name>
    <dbReference type="NCBI Taxonomy" id="195930"/>
    <lineage>
        <taxon>Bacteria</taxon>
        <taxon>Pseudomonadati</taxon>
        <taxon>Pseudomonadota</taxon>
        <taxon>Betaproteobacteria</taxon>
        <taxon>Burkholderiales</taxon>
        <taxon>Burkholderiaceae</taxon>
        <taxon>Cupriavidus</taxon>
    </lineage>
</organism>
<feature type="domain" description="Anti-CBASS protein Acb1-like N-terminal" evidence="1">
    <location>
        <begin position="28"/>
        <end position="376"/>
    </location>
</feature>
<dbReference type="Proteomes" id="UP000721236">
    <property type="component" value="Unassembled WGS sequence"/>
</dbReference>
<evidence type="ECO:0000313" key="2">
    <source>
        <dbReference type="EMBL" id="CAG9173122.1"/>
    </source>
</evidence>
<dbReference type="InterPro" id="IPR024459">
    <property type="entry name" value="Acb1-like_N"/>
</dbReference>
<sequence length="425" mass="46140">MRHDGYESALLGHRALAAQAVPAQTDVQLYATGGIYGRIVDMPADSAVARGVVIEGDADKGIANELDRLKVLPALADGIRWARLTGGAAILLVADDGGLLRDPLSTDRLQRIEELKVFDLDDISATDDRYRDATKANFGRPERYRVRTGATAGTDAEFIVHETRLIPIPGDPVPRRIAAIKGVPWAGRSAVSRAFGVVSQYRQSLRWALSILERKQQAIYGMKGLADLIVAEMEPVVQKRIGLVDAARNILNTVAVDSEDTYRIEDTNVSGVKDIIAEFQIALSVETGIPVTLLFGRSPAGQNATGESDFEGYYDLVENIQRNRATPAMERLVSLIVAQKQFTAPPKQWSVTWPPLHSPTAKEEADVDKTRADAAKAEADALGALVDRSVVSEEEAKDYLAEKGRYGLERTTGTRAAATSYASQT</sequence>
<keyword evidence="3" id="KW-1185">Reference proteome</keyword>
<reference evidence="2 3" key="1">
    <citation type="submission" date="2021-08" db="EMBL/GenBank/DDBJ databases">
        <authorList>
            <person name="Peeters C."/>
        </authorList>
    </citation>
    <scope>NUCLEOTIDE SEQUENCE [LARGE SCALE GENOMIC DNA]</scope>
    <source>
        <strain evidence="2 3">LMG 21510</strain>
    </source>
</reference>
<protein>
    <recommendedName>
        <fullName evidence="1">Anti-CBASS protein Acb1-like N-terminal domain-containing protein</fullName>
    </recommendedName>
</protein>
<dbReference type="EMBL" id="CAJZAH010000002">
    <property type="protein sequence ID" value="CAG9173122.1"/>
    <property type="molecule type" value="Genomic_DNA"/>
</dbReference>
<gene>
    <name evidence="2" type="ORF">LMG21510_02161</name>
</gene>
<dbReference type="RefSeq" id="WP_224041695.1">
    <property type="nucleotide sequence ID" value="NZ_CAJZAH010000002.1"/>
</dbReference>
<evidence type="ECO:0000313" key="3">
    <source>
        <dbReference type="Proteomes" id="UP000721236"/>
    </source>
</evidence>